<dbReference type="AlphaFoldDB" id="A0A0Q4B955"/>
<evidence type="ECO:0000313" key="12">
    <source>
        <dbReference type="Proteomes" id="UP000054172"/>
    </source>
</evidence>
<keyword evidence="8" id="KW-0443">Lipid metabolism</keyword>
<organism evidence="11 12">
    <name type="scientific">Candidatus [Bacteroides] periocalifornicus</name>
    <dbReference type="NCBI Taxonomy" id="1702214"/>
    <lineage>
        <taxon>Bacteria</taxon>
        <taxon>Pseudomonadati</taxon>
        <taxon>Bacteroidota</taxon>
    </lineage>
</organism>
<keyword evidence="7" id="KW-0808">Transferase</keyword>
<dbReference type="GO" id="GO:0016020">
    <property type="term" value="C:membrane"/>
    <property type="evidence" value="ECO:0007669"/>
    <property type="project" value="GOC"/>
</dbReference>
<evidence type="ECO:0000256" key="9">
    <source>
        <dbReference type="ARBA" id="ARBA00048975"/>
    </source>
</evidence>
<evidence type="ECO:0000256" key="6">
    <source>
        <dbReference type="ARBA" id="ARBA00022676"/>
    </source>
</evidence>
<evidence type="ECO:0000256" key="3">
    <source>
        <dbReference type="ARBA" id="ARBA00020902"/>
    </source>
</evidence>
<keyword evidence="6" id="KW-0328">Glycosyltransferase</keyword>
<dbReference type="NCBIfam" id="TIGR00215">
    <property type="entry name" value="lpxB"/>
    <property type="match status" value="1"/>
</dbReference>
<dbReference type="PANTHER" id="PTHR30372">
    <property type="entry name" value="LIPID-A-DISACCHARIDE SYNTHASE"/>
    <property type="match status" value="1"/>
</dbReference>
<dbReference type="InterPro" id="IPR003835">
    <property type="entry name" value="Glyco_trans_19"/>
</dbReference>
<dbReference type="GO" id="GO:0005543">
    <property type="term" value="F:phospholipid binding"/>
    <property type="evidence" value="ECO:0007669"/>
    <property type="project" value="TreeGrafter"/>
</dbReference>
<evidence type="ECO:0000256" key="4">
    <source>
        <dbReference type="ARBA" id="ARBA00022516"/>
    </source>
</evidence>
<accession>A0A0Q4B955</accession>
<dbReference type="PANTHER" id="PTHR30372:SF4">
    <property type="entry name" value="LIPID-A-DISACCHARIDE SYNTHASE, MITOCHONDRIAL-RELATED"/>
    <property type="match status" value="1"/>
</dbReference>
<evidence type="ECO:0000256" key="2">
    <source>
        <dbReference type="ARBA" id="ARBA00012687"/>
    </source>
</evidence>
<sequence>MRYFLVVGEASGDAHAAELMRGIVGADAQAEFRYFGGEAMRRVASGCVLDIRALAIMGFWEVVTHLRRIVRNERLCRNAIAEFNPDAVILVDFAGFNLRIAKYCHRAGLRVFFYIAPKVWAWKEGRIGKLRDWVDHLMVILPFEPEWFARRGIETIYEGNPLVDELAGDTTLAVGSEAFKNQNGLDERPLVALLPGSRLQELRYNLGVMARLAALFPSYQFAVAAAPNLEREVYERLLSEHPEVRIVYGATHRLVKEAQAAVVTSGTATLETAMLGVPEVVVYRGNRLTIWIARRIVKLRWISLVNLILGREAVRELLQEDYTLENTRRELEAILPGGEKRSGVLASIGTLQGEMGEVGVSARLGRRVVELTGA</sequence>
<dbReference type="STRING" id="1702214.AL399_03185"/>
<comment type="caution">
    <text evidence="11">The sequence shown here is derived from an EMBL/GenBank/DDBJ whole genome shotgun (WGS) entry which is preliminary data.</text>
</comment>
<evidence type="ECO:0000256" key="8">
    <source>
        <dbReference type="ARBA" id="ARBA00023098"/>
    </source>
</evidence>
<evidence type="ECO:0000256" key="5">
    <source>
        <dbReference type="ARBA" id="ARBA00022556"/>
    </source>
</evidence>
<dbReference type="EC" id="2.4.1.182" evidence="2 10"/>
<proteinExistence type="predicted"/>
<evidence type="ECO:0000313" key="11">
    <source>
        <dbReference type="EMBL" id="KQM09178.1"/>
    </source>
</evidence>
<dbReference type="SUPFAM" id="SSF53756">
    <property type="entry name" value="UDP-Glycosyltransferase/glycogen phosphorylase"/>
    <property type="match status" value="1"/>
</dbReference>
<gene>
    <name evidence="11" type="ORF">AL399_03185</name>
</gene>
<dbReference type="EMBL" id="LIIK01000010">
    <property type="protein sequence ID" value="KQM09178.1"/>
    <property type="molecule type" value="Genomic_DNA"/>
</dbReference>
<dbReference type="GO" id="GO:0008915">
    <property type="term" value="F:lipid-A-disaccharide synthase activity"/>
    <property type="evidence" value="ECO:0007669"/>
    <property type="project" value="UniProtKB-UniRule"/>
</dbReference>
<dbReference type="Proteomes" id="UP000054172">
    <property type="component" value="Unassembled WGS sequence"/>
</dbReference>
<dbReference type="PATRIC" id="fig|1702214.3.peg.1127"/>
<keyword evidence="4" id="KW-0444">Lipid biosynthesis</keyword>
<keyword evidence="5" id="KW-0441">Lipid A biosynthesis</keyword>
<comment type="catalytic activity">
    <reaction evidence="9">
        <text>a lipid X + a UDP-2-N,3-O-bis[(3R)-3-hydroxyacyl]-alpha-D-glucosamine = a lipid A disaccharide + UDP + H(+)</text>
        <dbReference type="Rhea" id="RHEA:67828"/>
        <dbReference type="ChEBI" id="CHEBI:15378"/>
        <dbReference type="ChEBI" id="CHEBI:58223"/>
        <dbReference type="ChEBI" id="CHEBI:137748"/>
        <dbReference type="ChEBI" id="CHEBI:176338"/>
        <dbReference type="ChEBI" id="CHEBI:176343"/>
        <dbReference type="EC" id="2.4.1.182"/>
    </reaction>
</comment>
<evidence type="ECO:0000256" key="7">
    <source>
        <dbReference type="ARBA" id="ARBA00022679"/>
    </source>
</evidence>
<dbReference type="Pfam" id="PF02684">
    <property type="entry name" value="LpxB"/>
    <property type="match status" value="1"/>
</dbReference>
<keyword evidence="12" id="KW-1185">Reference proteome</keyword>
<name>A0A0Q4B955_9BACT</name>
<evidence type="ECO:0000256" key="10">
    <source>
        <dbReference type="NCBIfam" id="TIGR00215"/>
    </source>
</evidence>
<evidence type="ECO:0000256" key="1">
    <source>
        <dbReference type="ARBA" id="ARBA00002056"/>
    </source>
</evidence>
<comment type="function">
    <text evidence="1">Condensation of UDP-2,3-diacylglucosamine and 2,3-diacylglucosamine-1-phosphate to form lipid A disaccharide, a precursor of lipid A, a phosphorylated glycolipid that anchors the lipopolysaccharide to the outer membrane of the cell.</text>
</comment>
<reference evidence="11" key="1">
    <citation type="submission" date="2015-08" db="EMBL/GenBank/DDBJ databases">
        <title>Candidatus Bacteriodes Periocalifornicus.</title>
        <authorList>
            <person name="McLean J.S."/>
            <person name="Kelley S."/>
        </authorList>
    </citation>
    <scope>NUCLEOTIDE SEQUENCE [LARGE SCALE GENOMIC DNA]</scope>
    <source>
        <strain evidence="11">12B</strain>
    </source>
</reference>
<protein>
    <recommendedName>
        <fullName evidence="3 10">Lipid-A-disaccharide synthase</fullName>
        <ecNumber evidence="2 10">2.4.1.182</ecNumber>
    </recommendedName>
</protein>
<dbReference type="GO" id="GO:0009245">
    <property type="term" value="P:lipid A biosynthetic process"/>
    <property type="evidence" value="ECO:0007669"/>
    <property type="project" value="UniProtKB-UniRule"/>
</dbReference>